<dbReference type="EMBL" id="JAHRIP010088500">
    <property type="protein sequence ID" value="MEQ2316311.1"/>
    <property type="molecule type" value="Genomic_DNA"/>
</dbReference>
<reference evidence="3 4" key="1">
    <citation type="submission" date="2021-06" db="EMBL/GenBank/DDBJ databases">
        <authorList>
            <person name="Palmer J.M."/>
        </authorList>
    </citation>
    <scope>NUCLEOTIDE SEQUENCE [LARGE SCALE GENOMIC DNA]</scope>
    <source>
        <strain evidence="3 4">AS_MEX2019</strain>
        <tissue evidence="3">Muscle</tissue>
    </source>
</reference>
<protein>
    <recommendedName>
        <fullName evidence="5">Elastin microfibril interfacer 1b</fullName>
    </recommendedName>
</protein>
<feature type="region of interest" description="Disordered" evidence="2">
    <location>
        <begin position="476"/>
        <end position="503"/>
    </location>
</feature>
<comment type="caution">
    <text evidence="3">The sequence shown here is derived from an EMBL/GenBank/DDBJ whole genome shotgun (WGS) entry which is preliminary data.</text>
</comment>
<dbReference type="PANTHER" id="PTHR34707:SF1">
    <property type="entry name" value="VIMENTIN-TYPE INTERMEDIATE FILAMENT-ASSOCIATED COILED-COIL PROTEIN"/>
    <property type="match status" value="1"/>
</dbReference>
<evidence type="ECO:0008006" key="5">
    <source>
        <dbReference type="Google" id="ProtNLM"/>
    </source>
</evidence>
<feature type="compositionally biased region" description="Gly residues" evidence="2">
    <location>
        <begin position="277"/>
        <end position="297"/>
    </location>
</feature>
<feature type="coiled-coil region" evidence="1">
    <location>
        <begin position="228"/>
        <end position="255"/>
    </location>
</feature>
<feature type="compositionally biased region" description="Low complexity" evidence="2">
    <location>
        <begin position="477"/>
        <end position="500"/>
    </location>
</feature>
<sequence length="731" mass="80303">AHDKTLVSINNHLVNGKGNELDGDVSGGGLSGEKLNSLKDNILKELESRVFLSCSSCQAGVEDLQRQQREDQERIRALEKQLNAADVRYQQDIERLQQEVQRSQRCCDSIGDLQSRIDDAENKISSASENINILLKRLEPSRTGGTNNGGESKGGGLAGGEGSKEGGLTGDGLRNLLEDLELHINSSVHRTEQICSYLEKDLKDYVHKELDDLRTVLSDRFDDRTFRIEDVELEVEQVQKELVDHDKRLSELENSTFEMSRRMEECGCRGHEGGGGGLGGAGEAEGGVVGTSGGKGGAGEDGRGIFGTGGGAEGEGSREGELSGGRENTTKKSLEWRVIANEGQIRHFNTRLKDLSVSGDSLHDRVLDLSHDVRAIKSLTGDHRENFNRIVMEVEMLGQDCELCGKVEEEFRRLKNQSQDLSRIQEVLQNMQNHIILIQTRLDSEGGGCNRICLLLQDDVHSLRDNVTRCTERCRTSSDTFTGDGSSSTGVPGTSGYGSSLEAEKPLDGHSVIGGSFNNMQLKTLQGELTEIIFTFSSINDTLKGLEHTVQKHGSVITDLGNTKDKIISELDKMQQEVTEHIQESQERLERMDQDIRRFESMVVVEVGDCRRSGDGLEKRISKLEGVCGRLDSVSDSINKVKEGLNHHVSGLWTHISGLNQSVIQHGGILDFIQKSQDNIHSRMKNLNSSLNQVLQNFSDQTGEPLLCSYSLLVFGSDGPAVLQMSATAML</sequence>
<dbReference type="Gene3D" id="1.10.287.1490">
    <property type="match status" value="1"/>
</dbReference>
<evidence type="ECO:0000313" key="3">
    <source>
        <dbReference type="EMBL" id="MEQ2316311.1"/>
    </source>
</evidence>
<keyword evidence="4" id="KW-1185">Reference proteome</keyword>
<feature type="compositionally biased region" description="Gly residues" evidence="2">
    <location>
        <begin position="304"/>
        <end position="314"/>
    </location>
</feature>
<feature type="coiled-coil region" evidence="1">
    <location>
        <begin position="557"/>
        <end position="602"/>
    </location>
</feature>
<feature type="compositionally biased region" description="Gly residues" evidence="2">
    <location>
        <begin position="146"/>
        <end position="170"/>
    </location>
</feature>
<gene>
    <name evidence="3" type="ORF">AMECASPLE_031281</name>
</gene>
<dbReference type="PANTHER" id="PTHR34707">
    <property type="entry name" value="VIMENTIN-TYPE INTERMEDIATE FILAMENT-ASSOCIATED COILED-COIL PROTEIN"/>
    <property type="match status" value="1"/>
</dbReference>
<feature type="region of interest" description="Disordered" evidence="2">
    <location>
        <begin position="277"/>
        <end position="329"/>
    </location>
</feature>
<evidence type="ECO:0000256" key="2">
    <source>
        <dbReference type="SAM" id="MobiDB-lite"/>
    </source>
</evidence>
<feature type="non-terminal residue" evidence="3">
    <location>
        <position position="1"/>
    </location>
</feature>
<evidence type="ECO:0000256" key="1">
    <source>
        <dbReference type="SAM" id="Coils"/>
    </source>
</evidence>
<feature type="coiled-coil region" evidence="1">
    <location>
        <begin position="61"/>
        <end position="137"/>
    </location>
</feature>
<evidence type="ECO:0000313" key="4">
    <source>
        <dbReference type="Proteomes" id="UP001469553"/>
    </source>
</evidence>
<feature type="region of interest" description="Disordered" evidence="2">
    <location>
        <begin position="138"/>
        <end position="170"/>
    </location>
</feature>
<accession>A0ABV1ADI9</accession>
<dbReference type="Proteomes" id="UP001469553">
    <property type="component" value="Unassembled WGS sequence"/>
</dbReference>
<name>A0ABV1ADI9_9TELE</name>
<organism evidence="3 4">
    <name type="scientific">Ameca splendens</name>
    <dbReference type="NCBI Taxonomy" id="208324"/>
    <lineage>
        <taxon>Eukaryota</taxon>
        <taxon>Metazoa</taxon>
        <taxon>Chordata</taxon>
        <taxon>Craniata</taxon>
        <taxon>Vertebrata</taxon>
        <taxon>Euteleostomi</taxon>
        <taxon>Actinopterygii</taxon>
        <taxon>Neopterygii</taxon>
        <taxon>Teleostei</taxon>
        <taxon>Neoteleostei</taxon>
        <taxon>Acanthomorphata</taxon>
        <taxon>Ovalentaria</taxon>
        <taxon>Atherinomorphae</taxon>
        <taxon>Cyprinodontiformes</taxon>
        <taxon>Goodeidae</taxon>
        <taxon>Ameca</taxon>
    </lineage>
</organism>
<keyword evidence="1" id="KW-0175">Coiled coil</keyword>
<proteinExistence type="predicted"/>